<name>M1MHY6_9CLOT</name>
<dbReference type="InterPro" id="IPR002104">
    <property type="entry name" value="Integrase_catalytic"/>
</dbReference>
<dbReference type="InterPro" id="IPR013762">
    <property type="entry name" value="Integrase-like_cat_sf"/>
</dbReference>
<dbReference type="KEGG" id="csr:Cspa_c21680"/>
<dbReference type="Proteomes" id="UP000011728">
    <property type="component" value="Chromosome"/>
</dbReference>
<dbReference type="HOGENOM" id="CLU_2367917_0_0_9"/>
<organism evidence="3 4">
    <name type="scientific">Clostridium saccharoperbutylacetonicum N1-4(HMT)</name>
    <dbReference type="NCBI Taxonomy" id="931276"/>
    <lineage>
        <taxon>Bacteria</taxon>
        <taxon>Bacillati</taxon>
        <taxon>Bacillota</taxon>
        <taxon>Clostridia</taxon>
        <taxon>Eubacteriales</taxon>
        <taxon>Clostridiaceae</taxon>
        <taxon>Clostridium</taxon>
    </lineage>
</organism>
<dbReference type="PATRIC" id="fig|931276.5.peg.2166"/>
<dbReference type="Pfam" id="PF00589">
    <property type="entry name" value="Phage_integrase"/>
    <property type="match status" value="1"/>
</dbReference>
<keyword evidence="1" id="KW-0233">DNA recombination</keyword>
<dbReference type="AlphaFoldDB" id="M1MHY6"/>
<protein>
    <submittedName>
        <fullName evidence="3">Site-specific recombinase XerD</fullName>
    </submittedName>
</protein>
<dbReference type="InterPro" id="IPR011010">
    <property type="entry name" value="DNA_brk_join_enz"/>
</dbReference>
<dbReference type="SUPFAM" id="SSF56349">
    <property type="entry name" value="DNA breaking-rejoining enzymes"/>
    <property type="match status" value="1"/>
</dbReference>
<proteinExistence type="predicted"/>
<keyword evidence="4" id="KW-1185">Reference proteome</keyword>
<evidence type="ECO:0000313" key="3">
    <source>
        <dbReference type="EMBL" id="AGF55933.1"/>
    </source>
</evidence>
<dbReference type="Gene3D" id="1.10.443.10">
    <property type="entry name" value="Intergrase catalytic core"/>
    <property type="match status" value="1"/>
</dbReference>
<dbReference type="GO" id="GO:0006310">
    <property type="term" value="P:DNA recombination"/>
    <property type="evidence" value="ECO:0007669"/>
    <property type="project" value="UniProtKB-KW"/>
</dbReference>
<evidence type="ECO:0000256" key="1">
    <source>
        <dbReference type="ARBA" id="ARBA00023172"/>
    </source>
</evidence>
<dbReference type="STRING" id="36745.CLSAP_19910"/>
<reference evidence="3 4" key="1">
    <citation type="submission" date="2013-02" db="EMBL/GenBank/DDBJ databases">
        <title>Genome sequence of Clostridium saccharoperbutylacetonicum N1-4(HMT).</title>
        <authorList>
            <person name="Poehlein A."/>
            <person name="Daniel R."/>
        </authorList>
    </citation>
    <scope>NUCLEOTIDE SEQUENCE [LARGE SCALE GENOMIC DNA]</scope>
    <source>
        <strain evidence="4">N1-4(HMT)</strain>
    </source>
</reference>
<feature type="domain" description="Tyr recombinase" evidence="2">
    <location>
        <begin position="7"/>
        <end position="64"/>
    </location>
</feature>
<dbReference type="GO" id="GO:0015074">
    <property type="term" value="P:DNA integration"/>
    <property type="evidence" value="ECO:0007669"/>
    <property type="project" value="InterPro"/>
</dbReference>
<evidence type="ECO:0000259" key="2">
    <source>
        <dbReference type="Pfam" id="PF00589"/>
    </source>
</evidence>
<dbReference type="EMBL" id="CP004121">
    <property type="protein sequence ID" value="AGF55933.1"/>
    <property type="molecule type" value="Genomic_DNA"/>
</dbReference>
<accession>M1MHY6</accession>
<sequence length="95" mass="11393">MKVASLTHTLEEYNRSRDVQRTGIHKFRHWFCKKSVLLGMDLIRLQKIVGHSNLEILRNYVNLLTQDLKKDEVVFNPLEDIQRKNKEAKHIRLRK</sequence>
<gene>
    <name evidence="3" type="primary">xerD2</name>
    <name evidence="3" type="ORF">Cspa_c21680</name>
</gene>
<evidence type="ECO:0000313" key="4">
    <source>
        <dbReference type="Proteomes" id="UP000011728"/>
    </source>
</evidence>
<dbReference type="eggNOG" id="COG4974">
    <property type="taxonomic scope" value="Bacteria"/>
</dbReference>
<dbReference type="GO" id="GO:0003677">
    <property type="term" value="F:DNA binding"/>
    <property type="evidence" value="ECO:0007669"/>
    <property type="project" value="InterPro"/>
</dbReference>